<feature type="compositionally biased region" description="Basic and acidic residues" evidence="2">
    <location>
        <begin position="415"/>
        <end position="429"/>
    </location>
</feature>
<proteinExistence type="predicted"/>
<dbReference type="SUPFAM" id="SSF48350">
    <property type="entry name" value="GTPase activation domain, GAP"/>
    <property type="match status" value="1"/>
</dbReference>
<keyword evidence="1" id="KW-0343">GTPase activation</keyword>
<dbReference type="InterPro" id="IPR023152">
    <property type="entry name" value="RasGAP_CS"/>
</dbReference>
<sequence>MTQKFEKFFCEICLDNCRILKTTPKLKSNDECFWGEHFELKYPVTIINGLSKTAVISLRIRARFQTVYVLPLRAYESLLEYLKSDYLTVCSAVENLTNVKAKEDIATCIVRVLHDQSLAKDFLCDLVMREVSALDNYHLLFRGNSLATKAMEAFMKLTGQTYLKQTLSEFIESTLSSKEVYEVDPSKLGNLASLSRHQDCLMKRAKAIWAKILMSAPDFPIELNLVFKELRQRLTVKGLSELADYLISSNIFLRFLCPAIMSPSLFHIVKQYPNEASVRNLTLIAKTIQNLANFTKFGSKESFMGFMNKFVEEEMENMHCFLTSISATKLNRNYDQLKDIVQSIDVTLIQAKQLRNSKASYQDSSWVKTASRSLSMSVTSRDDENVECAEIVCDGRQVMRDQSLSLAESNYDNNNNDKDGNERRNRSKIEEIRVNDHLANYETYFQENLPVEIDPMKKYSNRRYTVCAGSTKIPINDHDEDLLKQLQNNFAAAAKSLTSPLSSSTATNTGDCCSFYERFHPVENSSRCSLANEQAGSSGYHSSTYSTSHSNSPIENAACNCCSCRQYALECTTLDVQPQILSAKNRKASRRPSVDASRTSTSENCQDITLLSTDRSTKRRQASSRERSPSLLSLPNFLSTFRRTSESLFHFKADNTKNVDLRRDVEKENFCSTNRLSYTGTSRFFTPPFSRWRQSSTTPINRSLANRYFGSEIRVRVQQNGRSFVTAQSTISINSEEKNLSKLRLTPATNQSKTTASLDCRSKSSSQSISSFGGRSNAVPRTNPRFVMNGLRNSFKSLTNTLPNTLNNTFKASTVSKTGKNRSTTLPSFNNGREVALEKSIQSLNFDNDDVILRDVSFTLSHEESDSNRASP</sequence>
<feature type="region of interest" description="Disordered" evidence="2">
    <location>
        <begin position="407"/>
        <end position="429"/>
    </location>
</feature>
<dbReference type="PANTHER" id="PTHR10194:SF60">
    <property type="entry name" value="RAS GTPASE-ACTIVATING PROTEIN RASKOL"/>
    <property type="match status" value="1"/>
</dbReference>
<dbReference type="PROSITE" id="PS00509">
    <property type="entry name" value="RAS_GTPASE_ACTIV_1"/>
    <property type="match status" value="1"/>
</dbReference>
<protein>
    <submittedName>
        <fullName evidence="5">Ras-GAP domain-containing protein</fullName>
    </submittedName>
</protein>
<feature type="compositionally biased region" description="Polar residues" evidence="2">
    <location>
        <begin position="747"/>
        <end position="757"/>
    </location>
</feature>
<evidence type="ECO:0000259" key="3">
    <source>
        <dbReference type="PROSITE" id="PS50018"/>
    </source>
</evidence>
<dbReference type="WBParaSite" id="nRc.2.0.1.t21427-RA">
    <property type="protein sequence ID" value="nRc.2.0.1.t21427-RA"/>
    <property type="gene ID" value="nRc.2.0.1.g21427"/>
</dbReference>
<evidence type="ECO:0000256" key="2">
    <source>
        <dbReference type="SAM" id="MobiDB-lite"/>
    </source>
</evidence>
<dbReference type="PANTHER" id="PTHR10194">
    <property type="entry name" value="RAS GTPASE-ACTIVATING PROTEINS"/>
    <property type="match status" value="1"/>
</dbReference>
<dbReference type="InterPro" id="IPR001936">
    <property type="entry name" value="RasGAP_dom"/>
</dbReference>
<dbReference type="CDD" id="cd05136">
    <property type="entry name" value="RasGAP_DAB2IP"/>
    <property type="match status" value="1"/>
</dbReference>
<feature type="region of interest" description="Disordered" evidence="2">
    <location>
        <begin position="746"/>
        <end position="783"/>
    </location>
</feature>
<dbReference type="Gene3D" id="1.10.506.10">
    <property type="entry name" value="GTPase Activation - p120gap, domain 1"/>
    <property type="match status" value="2"/>
</dbReference>
<feature type="domain" description="Ras-GAP" evidence="3">
    <location>
        <begin position="101"/>
        <end position="293"/>
    </location>
</feature>
<feature type="region of interest" description="Disordered" evidence="2">
    <location>
        <begin position="583"/>
        <end position="603"/>
    </location>
</feature>
<dbReference type="SMART" id="SM00323">
    <property type="entry name" value="RasGAP"/>
    <property type="match status" value="1"/>
</dbReference>
<dbReference type="GO" id="GO:0005096">
    <property type="term" value="F:GTPase activator activity"/>
    <property type="evidence" value="ECO:0007669"/>
    <property type="project" value="UniProtKB-KW"/>
</dbReference>
<evidence type="ECO:0000256" key="1">
    <source>
        <dbReference type="ARBA" id="ARBA00022468"/>
    </source>
</evidence>
<evidence type="ECO:0000313" key="4">
    <source>
        <dbReference type="Proteomes" id="UP000887565"/>
    </source>
</evidence>
<evidence type="ECO:0000313" key="5">
    <source>
        <dbReference type="WBParaSite" id="nRc.2.0.1.t21427-RA"/>
    </source>
</evidence>
<dbReference type="InterPro" id="IPR039360">
    <property type="entry name" value="Ras_GTPase"/>
</dbReference>
<dbReference type="Proteomes" id="UP000887565">
    <property type="component" value="Unplaced"/>
</dbReference>
<keyword evidence="4" id="KW-1185">Reference proteome</keyword>
<accession>A0A915J4N7</accession>
<organism evidence="4 5">
    <name type="scientific">Romanomermis culicivorax</name>
    <name type="common">Nematode worm</name>
    <dbReference type="NCBI Taxonomy" id="13658"/>
    <lineage>
        <taxon>Eukaryota</taxon>
        <taxon>Metazoa</taxon>
        <taxon>Ecdysozoa</taxon>
        <taxon>Nematoda</taxon>
        <taxon>Enoplea</taxon>
        <taxon>Dorylaimia</taxon>
        <taxon>Mermithida</taxon>
        <taxon>Mermithoidea</taxon>
        <taxon>Mermithidae</taxon>
        <taxon>Romanomermis</taxon>
    </lineage>
</organism>
<dbReference type="PROSITE" id="PS50018">
    <property type="entry name" value="RAS_GTPASE_ACTIV_2"/>
    <property type="match status" value="1"/>
</dbReference>
<reference evidence="5" key="1">
    <citation type="submission" date="2022-11" db="UniProtKB">
        <authorList>
            <consortium name="WormBaseParasite"/>
        </authorList>
    </citation>
    <scope>IDENTIFICATION</scope>
</reference>
<name>A0A915J4N7_ROMCU</name>
<dbReference type="InterPro" id="IPR008936">
    <property type="entry name" value="Rho_GTPase_activation_prot"/>
</dbReference>
<dbReference type="AlphaFoldDB" id="A0A915J4N7"/>
<dbReference type="Pfam" id="PF00616">
    <property type="entry name" value="RasGAP"/>
    <property type="match status" value="2"/>
</dbReference>